<evidence type="ECO:0000259" key="3">
    <source>
        <dbReference type="Pfam" id="PF22936"/>
    </source>
</evidence>
<feature type="domain" description="Retrovirus-related Pol polyprotein from transposon TNT 1-94-like beta-barrel" evidence="3">
    <location>
        <begin position="263"/>
        <end position="340"/>
    </location>
</feature>
<dbReference type="AlphaFoldDB" id="A0AA88UPR1"/>
<dbReference type="PANTHER" id="PTHR35317:SF35">
    <property type="entry name" value="DUF4219 DOMAIN-CONTAINING PROTEIN"/>
    <property type="match status" value="1"/>
</dbReference>
<dbReference type="Pfam" id="PF13976">
    <property type="entry name" value="gag_pre-integrs"/>
    <property type="match status" value="1"/>
</dbReference>
<feature type="compositionally biased region" description="Low complexity" evidence="1">
    <location>
        <begin position="442"/>
        <end position="464"/>
    </location>
</feature>
<evidence type="ECO:0008006" key="6">
    <source>
        <dbReference type="Google" id="ProtNLM"/>
    </source>
</evidence>
<keyword evidence="5" id="KW-1185">Reference proteome</keyword>
<evidence type="ECO:0000313" key="4">
    <source>
        <dbReference type="EMBL" id="KAK2983132.1"/>
    </source>
</evidence>
<evidence type="ECO:0000313" key="5">
    <source>
        <dbReference type="Proteomes" id="UP001187471"/>
    </source>
</evidence>
<sequence length="604" mass="67724">MRKMNVSSRRRDPLLRLNDGIDKVFNFFVGNPVRNSRCGVAPDLLWPLLEEADDAPEEDPDLPWPIAFQGYPDPDEESRLKENKKKDSKALVIIQQAVHDSVFSRIAAATTSKQAWPIMRKEFQGDSKVIVVRLQSLRRDFETLYMKSGESIADFLSRAMAIVSQMRSYGKNISYETVVAKVLRSLTPKFDHVVAVIEESKDLSIFSFDELVGSLQAHESRINRSLDKNEEKAFQVKETVTRTVEAQSATIRGRGRGRFCGRDSGCSNYMTGMKSLFKELDETQKLKVKLGNGKEIQIEGKGTVGSETSHSNVKLLHDVQFVPNLRYNLLSVGQLMADGYSVLFNDGACVIKDKQSGCRMINISMTQNKMFPLEVSKIENFVLATGRIDDSKLWHLRYGHLNIKGLKLLSEKCMIPRPNGISSSESQEPIPTNSPAHSTLASPNSSVTTSPSSSSTTSSQNSSSTHEESSNETPPRKFRSLKDIYESCQFALADSDPISYEEAATKEKWQRTMMEALTAIEKNGTWEMVYTSSFKASFQSGKAGLALHCCNYGLWDLEELSLKYCSTNEQLADVLTKPLSIEKFIYFRSLLGVCNFESKESVEE</sequence>
<reference evidence="4" key="1">
    <citation type="submission" date="2022-12" db="EMBL/GenBank/DDBJ databases">
        <title>Draft genome assemblies for two species of Escallonia (Escalloniales).</title>
        <authorList>
            <person name="Chanderbali A."/>
            <person name="Dervinis C."/>
            <person name="Anghel I."/>
            <person name="Soltis D."/>
            <person name="Soltis P."/>
            <person name="Zapata F."/>
        </authorList>
    </citation>
    <scope>NUCLEOTIDE SEQUENCE</scope>
    <source>
        <strain evidence="4">UCBG92.1500</strain>
        <tissue evidence="4">Leaf</tissue>
    </source>
</reference>
<feature type="compositionally biased region" description="Polar residues" evidence="1">
    <location>
        <begin position="420"/>
        <end position="441"/>
    </location>
</feature>
<comment type="caution">
    <text evidence="4">The sequence shown here is derived from an EMBL/GenBank/DDBJ whole genome shotgun (WGS) entry which is preliminary data.</text>
</comment>
<organism evidence="4 5">
    <name type="scientific">Escallonia rubra</name>
    <dbReference type="NCBI Taxonomy" id="112253"/>
    <lineage>
        <taxon>Eukaryota</taxon>
        <taxon>Viridiplantae</taxon>
        <taxon>Streptophyta</taxon>
        <taxon>Embryophyta</taxon>
        <taxon>Tracheophyta</taxon>
        <taxon>Spermatophyta</taxon>
        <taxon>Magnoliopsida</taxon>
        <taxon>eudicotyledons</taxon>
        <taxon>Gunneridae</taxon>
        <taxon>Pentapetalae</taxon>
        <taxon>asterids</taxon>
        <taxon>campanulids</taxon>
        <taxon>Escalloniales</taxon>
        <taxon>Escalloniaceae</taxon>
        <taxon>Escallonia</taxon>
    </lineage>
</organism>
<evidence type="ECO:0000256" key="1">
    <source>
        <dbReference type="SAM" id="MobiDB-lite"/>
    </source>
</evidence>
<accession>A0AA88UPR1</accession>
<dbReference type="Proteomes" id="UP001187471">
    <property type="component" value="Unassembled WGS sequence"/>
</dbReference>
<proteinExistence type="predicted"/>
<dbReference type="Pfam" id="PF22936">
    <property type="entry name" value="Pol_BBD"/>
    <property type="match status" value="1"/>
</dbReference>
<feature type="domain" description="GAG-pre-integrase" evidence="2">
    <location>
        <begin position="370"/>
        <end position="418"/>
    </location>
</feature>
<dbReference type="EMBL" id="JAVXUO010001354">
    <property type="protein sequence ID" value="KAK2983132.1"/>
    <property type="molecule type" value="Genomic_DNA"/>
</dbReference>
<name>A0AA88UPR1_9ASTE</name>
<evidence type="ECO:0000259" key="2">
    <source>
        <dbReference type="Pfam" id="PF13976"/>
    </source>
</evidence>
<feature type="region of interest" description="Disordered" evidence="1">
    <location>
        <begin position="419"/>
        <end position="477"/>
    </location>
</feature>
<dbReference type="Pfam" id="PF14223">
    <property type="entry name" value="Retrotran_gag_2"/>
    <property type="match status" value="1"/>
</dbReference>
<protein>
    <recommendedName>
        <fullName evidence="6">GAG-pre-integrase domain-containing protein</fullName>
    </recommendedName>
</protein>
<dbReference type="PANTHER" id="PTHR35317">
    <property type="entry name" value="OS04G0629600 PROTEIN"/>
    <property type="match status" value="1"/>
</dbReference>
<dbReference type="InterPro" id="IPR054722">
    <property type="entry name" value="PolX-like_BBD"/>
</dbReference>
<dbReference type="InterPro" id="IPR025724">
    <property type="entry name" value="GAG-pre-integrase_dom"/>
</dbReference>
<gene>
    <name evidence="4" type="ORF">RJ640_022604</name>
</gene>